<evidence type="ECO:0000313" key="1">
    <source>
        <dbReference type="EMBL" id="RZR71691.1"/>
    </source>
</evidence>
<dbReference type="Proteomes" id="UP000290560">
    <property type="component" value="Unassembled WGS sequence"/>
</dbReference>
<protein>
    <submittedName>
        <fullName evidence="1">Uncharacterized protein</fullName>
    </submittedName>
</protein>
<dbReference type="AlphaFoldDB" id="A0A445MBR3"/>
<gene>
    <name evidence="1" type="ORF">BHM03_00006454</name>
</gene>
<reference evidence="1" key="1">
    <citation type="journal article" date="2018" name="Data Brief">
        <title>Genome sequence data from 17 accessions of Ensete ventricosum, a staple food crop for millions in Ethiopia.</title>
        <authorList>
            <person name="Yemataw Z."/>
            <person name="Muzemil S."/>
            <person name="Ambachew D."/>
            <person name="Tripathi L."/>
            <person name="Tesfaye K."/>
            <person name="Chala A."/>
            <person name="Farbos A."/>
            <person name="O'Neill P."/>
            <person name="Moore K."/>
            <person name="Grant M."/>
            <person name="Studholme D.J."/>
        </authorList>
    </citation>
    <scope>NUCLEOTIDE SEQUENCE [LARGE SCALE GENOMIC DNA]</scope>
    <source>
        <tissue evidence="1">Leaf</tissue>
    </source>
</reference>
<name>A0A445MBR3_ENSVE</name>
<sequence length="78" mass="8920">MFGARNPSRQISFFPLREVHPYTSEMSMSFSYYWVSGMKRLGGFSDRGLGLKRWLRVAVDGSNHFVGMGGRKGDRSRL</sequence>
<accession>A0A445MBR3</accession>
<organism evidence="1">
    <name type="scientific">Ensete ventricosum</name>
    <name type="common">Abyssinian banana</name>
    <name type="synonym">Musa ensete</name>
    <dbReference type="NCBI Taxonomy" id="4639"/>
    <lineage>
        <taxon>Eukaryota</taxon>
        <taxon>Viridiplantae</taxon>
        <taxon>Streptophyta</taxon>
        <taxon>Embryophyta</taxon>
        <taxon>Tracheophyta</taxon>
        <taxon>Spermatophyta</taxon>
        <taxon>Magnoliopsida</taxon>
        <taxon>Liliopsida</taxon>
        <taxon>Zingiberales</taxon>
        <taxon>Musaceae</taxon>
        <taxon>Ensete</taxon>
    </lineage>
</organism>
<dbReference type="EMBL" id="KV875571">
    <property type="protein sequence ID" value="RZR71691.1"/>
    <property type="molecule type" value="Genomic_DNA"/>
</dbReference>
<proteinExistence type="predicted"/>